<dbReference type="InterPro" id="IPR000242">
    <property type="entry name" value="PTP_cat"/>
</dbReference>
<dbReference type="PANTHER" id="PTHR43883">
    <property type="entry name" value="SLR0207 PROTEIN"/>
    <property type="match status" value="1"/>
</dbReference>
<dbReference type="SUPFAM" id="SSF52540">
    <property type="entry name" value="P-loop containing nucleoside triphosphate hydrolases"/>
    <property type="match status" value="1"/>
</dbReference>
<feature type="domain" description="Tyrosine-protein phosphatase" evidence="2">
    <location>
        <begin position="194"/>
        <end position="439"/>
    </location>
</feature>
<organism evidence="4 5">
    <name type="scientific">Dendrothele bispora (strain CBS 962.96)</name>
    <dbReference type="NCBI Taxonomy" id="1314807"/>
    <lineage>
        <taxon>Eukaryota</taxon>
        <taxon>Fungi</taxon>
        <taxon>Dikarya</taxon>
        <taxon>Basidiomycota</taxon>
        <taxon>Agaricomycotina</taxon>
        <taxon>Agaricomycetes</taxon>
        <taxon>Agaricomycetidae</taxon>
        <taxon>Agaricales</taxon>
        <taxon>Agaricales incertae sedis</taxon>
        <taxon>Dendrothele</taxon>
    </lineage>
</organism>
<dbReference type="Gene3D" id="3.90.190.10">
    <property type="entry name" value="Protein tyrosine phosphatase superfamily"/>
    <property type="match status" value="1"/>
</dbReference>
<name>A0A4S8MJY2_DENBC</name>
<dbReference type="InterPro" id="IPR057023">
    <property type="entry name" value="PTP-SAK"/>
</dbReference>
<dbReference type="SMART" id="SM00404">
    <property type="entry name" value="PTPc_motif"/>
    <property type="match status" value="1"/>
</dbReference>
<dbReference type="InterPro" id="IPR054498">
    <property type="entry name" value="2H-SAK"/>
</dbReference>
<proteinExistence type="predicted"/>
<dbReference type="CDD" id="cd14504">
    <property type="entry name" value="DUSP23"/>
    <property type="match status" value="1"/>
</dbReference>
<dbReference type="InterPro" id="IPR003595">
    <property type="entry name" value="Tyr_Pase_cat"/>
</dbReference>
<evidence type="ECO:0000259" key="3">
    <source>
        <dbReference type="PROSITE" id="PS50056"/>
    </source>
</evidence>
<dbReference type="PROSITE" id="PS50055">
    <property type="entry name" value="TYR_PHOSPHATASE_PTP"/>
    <property type="match status" value="1"/>
</dbReference>
<dbReference type="OrthoDB" id="432447at2759"/>
<sequence length="861" mass="96911">MAKSDIVILKTHGFIGLFGDQIDCIANSAIRDCTIQEPQAHIPFHVTLVTKEELKTLSDKQIPSLDSIKTDRVYSAGVGGNKPQGVYFVVIIWAEGQLFRKRIGLPPKQFHITLTRHDSHAMEKGIDSLLHDQFPSSPSLYFLDHLAFTLHISSRYVEAQSYSVRLAVTFPASHRGFLRLADAAYKNCLYKLAMLSYACAFERAEDEKIRKYAVEKIRECAEYTEWERAFQQFEISQLPGELSRALLSPWKGDLQDVLSGTSTVPTLCVESRVAMLLPNLTHSTPSFSKLPRFFRWLIPFRIALMSTPKTQDDIDLLSTIGIKTVLTLTEEEPLPESWFNNKPTKNVFLPVPNYYPPSVEQMDFVMRLISDGSNLPILIHCGGGKGRAGTVAACYLTACGFGTPSFYRDHPALSAPEAISVLRSIRPGSIETRHQEEFVSKWCSTIWKRQSILPDLPSEPPPCPLEIEGTLHPDANLFILVGLPGSGKSWISQSLLARDSKYWTRISQDENGSRASCETEISYNPGSKNRVILDRCNTSAKDRKSWLDLASNWVINPVCVWFDYEKELCLSRAQTRAGHPTLPPGGRVNNAVEQMSKIFIKPSLGEGFKAIVIIRSFAAAQESVSRFSPPVNIYKFPRTPHIINLGAVTSDDVVLAAPMSSDYRVVITEKVDGANMGFSLSSDRTRIVVQNRSHYINFASHEQFKKLDHWIDLHREELYNVLDRDPFFAERYILFGEWLYATHSIPYTRLPDRFMGFDLYDRTTDTFADRKTLEALLGSTSIALVPVLYEGQMPGPKELERMVQTTSSFYDGRLEGVYLKGERNGNVVHRGKVVRADFIAGNEHWSKGNVQVNGLVQDHAS</sequence>
<dbReference type="EMBL" id="ML179076">
    <property type="protein sequence ID" value="THV02514.1"/>
    <property type="molecule type" value="Genomic_DNA"/>
</dbReference>
<keyword evidence="1" id="KW-0378">Hydrolase</keyword>
<dbReference type="GO" id="GO:0004725">
    <property type="term" value="F:protein tyrosine phosphatase activity"/>
    <property type="evidence" value="ECO:0007669"/>
    <property type="project" value="InterPro"/>
</dbReference>
<dbReference type="Pfam" id="PF22784">
    <property type="entry name" value="PTP-SAK"/>
    <property type="match status" value="1"/>
</dbReference>
<dbReference type="InterPro" id="IPR000387">
    <property type="entry name" value="Tyr_Pase_dom"/>
</dbReference>
<dbReference type="SUPFAM" id="SSF52799">
    <property type="entry name" value="(Phosphotyrosine protein) phosphatases II"/>
    <property type="match status" value="1"/>
</dbReference>
<feature type="domain" description="Tyrosine specific protein phosphatases" evidence="3">
    <location>
        <begin position="356"/>
        <end position="437"/>
    </location>
</feature>
<dbReference type="InterPro" id="IPR029021">
    <property type="entry name" value="Prot-tyrosine_phosphatase-like"/>
</dbReference>
<dbReference type="InterPro" id="IPR052732">
    <property type="entry name" value="Cell-binding_unc_protein"/>
</dbReference>
<dbReference type="PANTHER" id="PTHR43883:SF1">
    <property type="entry name" value="GLUCONOKINASE"/>
    <property type="match status" value="1"/>
</dbReference>
<gene>
    <name evidence="4" type="ORF">K435DRAFT_775498</name>
</gene>
<dbReference type="SUPFAM" id="SSF56091">
    <property type="entry name" value="DNA ligase/mRNA capping enzyme, catalytic domain"/>
    <property type="match status" value="1"/>
</dbReference>
<dbReference type="Pfam" id="PF22547">
    <property type="entry name" value="2H-SAK"/>
    <property type="match status" value="1"/>
</dbReference>
<evidence type="ECO:0000256" key="1">
    <source>
        <dbReference type="ARBA" id="ARBA00022801"/>
    </source>
</evidence>
<evidence type="ECO:0000313" key="5">
    <source>
        <dbReference type="Proteomes" id="UP000297245"/>
    </source>
</evidence>
<protein>
    <submittedName>
        <fullName evidence="4">ATP dependent DNA ligase</fullName>
    </submittedName>
</protein>
<dbReference type="Proteomes" id="UP000297245">
    <property type="component" value="Unassembled WGS sequence"/>
</dbReference>
<dbReference type="InterPro" id="IPR027417">
    <property type="entry name" value="P-loop_NTPase"/>
</dbReference>
<dbReference type="FunFam" id="3.90.190.10:FF:000157">
    <property type="entry name" value="Protein-tyrosine phosphatase"/>
    <property type="match status" value="1"/>
</dbReference>
<accession>A0A4S8MJY2</accession>
<dbReference type="Gene3D" id="3.40.50.300">
    <property type="entry name" value="P-loop containing nucleotide triphosphate hydrolases"/>
    <property type="match status" value="1"/>
</dbReference>
<keyword evidence="4" id="KW-0436">Ligase</keyword>
<dbReference type="Gene3D" id="3.30.470.30">
    <property type="entry name" value="DNA ligase/mRNA capping enzyme"/>
    <property type="match status" value="1"/>
</dbReference>
<dbReference type="Pfam" id="PF09414">
    <property type="entry name" value="RNA_ligase"/>
    <property type="match status" value="1"/>
</dbReference>
<dbReference type="PROSITE" id="PS50056">
    <property type="entry name" value="TYR_PHOSPHATASE_2"/>
    <property type="match status" value="1"/>
</dbReference>
<evidence type="ECO:0000313" key="4">
    <source>
        <dbReference type="EMBL" id="THV02514.1"/>
    </source>
</evidence>
<reference evidence="4 5" key="1">
    <citation type="journal article" date="2019" name="Nat. Ecol. Evol.">
        <title>Megaphylogeny resolves global patterns of mushroom evolution.</title>
        <authorList>
            <person name="Varga T."/>
            <person name="Krizsan K."/>
            <person name="Foldi C."/>
            <person name="Dima B."/>
            <person name="Sanchez-Garcia M."/>
            <person name="Sanchez-Ramirez S."/>
            <person name="Szollosi G.J."/>
            <person name="Szarkandi J.G."/>
            <person name="Papp V."/>
            <person name="Albert L."/>
            <person name="Andreopoulos W."/>
            <person name="Angelini C."/>
            <person name="Antonin V."/>
            <person name="Barry K.W."/>
            <person name="Bougher N.L."/>
            <person name="Buchanan P."/>
            <person name="Buyck B."/>
            <person name="Bense V."/>
            <person name="Catcheside P."/>
            <person name="Chovatia M."/>
            <person name="Cooper J."/>
            <person name="Damon W."/>
            <person name="Desjardin D."/>
            <person name="Finy P."/>
            <person name="Geml J."/>
            <person name="Haridas S."/>
            <person name="Hughes K."/>
            <person name="Justo A."/>
            <person name="Karasinski D."/>
            <person name="Kautmanova I."/>
            <person name="Kiss B."/>
            <person name="Kocsube S."/>
            <person name="Kotiranta H."/>
            <person name="LaButti K.M."/>
            <person name="Lechner B.E."/>
            <person name="Liimatainen K."/>
            <person name="Lipzen A."/>
            <person name="Lukacs Z."/>
            <person name="Mihaltcheva S."/>
            <person name="Morgado L.N."/>
            <person name="Niskanen T."/>
            <person name="Noordeloos M.E."/>
            <person name="Ohm R.A."/>
            <person name="Ortiz-Santana B."/>
            <person name="Ovrebo C."/>
            <person name="Racz N."/>
            <person name="Riley R."/>
            <person name="Savchenko A."/>
            <person name="Shiryaev A."/>
            <person name="Soop K."/>
            <person name="Spirin V."/>
            <person name="Szebenyi C."/>
            <person name="Tomsovsky M."/>
            <person name="Tulloss R.E."/>
            <person name="Uehling J."/>
            <person name="Grigoriev I.V."/>
            <person name="Vagvolgyi C."/>
            <person name="Papp T."/>
            <person name="Martin F.M."/>
            <person name="Miettinen O."/>
            <person name="Hibbett D.S."/>
            <person name="Nagy L.G."/>
        </authorList>
    </citation>
    <scope>NUCLEOTIDE SEQUENCE [LARGE SCALE GENOMIC DNA]</scope>
    <source>
        <strain evidence="4 5">CBS 962.96</strain>
    </source>
</reference>
<dbReference type="GO" id="GO:0016874">
    <property type="term" value="F:ligase activity"/>
    <property type="evidence" value="ECO:0007669"/>
    <property type="project" value="UniProtKB-KW"/>
</dbReference>
<dbReference type="AlphaFoldDB" id="A0A4S8MJY2"/>
<evidence type="ECO:0000259" key="2">
    <source>
        <dbReference type="PROSITE" id="PS50055"/>
    </source>
</evidence>
<dbReference type="InterPro" id="IPR021122">
    <property type="entry name" value="RNA_ligase_dom_REL/Rnl2"/>
</dbReference>
<keyword evidence="5" id="KW-1185">Reference proteome</keyword>